<dbReference type="STRING" id="862908.BMS_2172"/>
<organism evidence="3 4">
    <name type="scientific">Halobacteriovorax marinus (strain ATCC BAA-682 / DSM 15412 / SJ)</name>
    <name type="common">Bacteriovorax marinus</name>
    <dbReference type="NCBI Taxonomy" id="862908"/>
    <lineage>
        <taxon>Bacteria</taxon>
        <taxon>Pseudomonadati</taxon>
        <taxon>Bdellovibrionota</taxon>
        <taxon>Bacteriovoracia</taxon>
        <taxon>Bacteriovoracales</taxon>
        <taxon>Halobacteriovoraceae</taxon>
        <taxon>Halobacteriovorax</taxon>
    </lineage>
</organism>
<reference evidence="4" key="1">
    <citation type="journal article" date="2013" name="ISME J.">
        <title>A small predatory core genome in the divergent marine Bacteriovorax marinus SJ and the terrestrial Bdellovibrio bacteriovorus.</title>
        <authorList>
            <person name="Crossman L.C."/>
            <person name="Chen H."/>
            <person name="Cerdeno-Tarraga A.M."/>
            <person name="Brooks K."/>
            <person name="Quail M.A."/>
            <person name="Pineiro S.A."/>
            <person name="Hobley L."/>
            <person name="Sockett R.E."/>
            <person name="Bentley S.D."/>
            <person name="Parkhill J."/>
            <person name="Williams H.N."/>
            <person name="Stine O.C."/>
        </authorList>
    </citation>
    <scope>NUCLEOTIDE SEQUENCE [LARGE SCALE GENOMIC DNA]</scope>
    <source>
        <strain evidence="4">ATCC BAA-682 / DSM 15412 / SJ</strain>
    </source>
</reference>
<evidence type="ECO:0000256" key="1">
    <source>
        <dbReference type="ARBA" id="ARBA00022500"/>
    </source>
</evidence>
<dbReference type="EMBL" id="FQ312005">
    <property type="protein sequence ID" value="CBW26978.1"/>
    <property type="molecule type" value="Genomic_DNA"/>
</dbReference>
<dbReference type="KEGG" id="bmx:BMS_2172"/>
<dbReference type="PANTHER" id="PTHR39452:SF1">
    <property type="entry name" value="CHEY-P PHOSPHATASE CHEX"/>
    <property type="match status" value="1"/>
</dbReference>
<dbReference type="HOGENOM" id="CLU_116290_0_0_7"/>
<gene>
    <name evidence="3" type="ordered locus">BMS_2172</name>
</gene>
<dbReference type="OrthoDB" id="9790435at2"/>
<dbReference type="PATRIC" id="fig|862908.3.peg.2066"/>
<evidence type="ECO:0000259" key="2">
    <source>
        <dbReference type="Pfam" id="PF13690"/>
    </source>
</evidence>
<dbReference type="GO" id="GO:0006935">
    <property type="term" value="P:chemotaxis"/>
    <property type="evidence" value="ECO:0007669"/>
    <property type="project" value="UniProtKB-KW"/>
</dbReference>
<dbReference type="Gene3D" id="3.40.1550.10">
    <property type="entry name" value="CheC-like"/>
    <property type="match status" value="1"/>
</dbReference>
<dbReference type="Pfam" id="PF13690">
    <property type="entry name" value="CheX"/>
    <property type="match status" value="1"/>
</dbReference>
<dbReference type="Proteomes" id="UP000008963">
    <property type="component" value="Chromosome"/>
</dbReference>
<dbReference type="CDD" id="cd17906">
    <property type="entry name" value="CheX"/>
    <property type="match status" value="1"/>
</dbReference>
<keyword evidence="4" id="KW-1185">Reference proteome</keyword>
<keyword evidence="1" id="KW-0145">Chemotaxis</keyword>
<dbReference type="PANTHER" id="PTHR39452">
    <property type="entry name" value="CHEY-P PHOSPHATASE CHEX"/>
    <property type="match status" value="1"/>
</dbReference>
<protein>
    <recommendedName>
        <fullName evidence="2">Chemotaxis phosphatase CheX-like domain-containing protein</fullName>
    </recommendedName>
</protein>
<sequence length="168" mass="18576">MTNQSNFLTFSKPFIDAAKNVFETMVFTKLDPQKPMVKTDSVSKGDISAVLGLNGEVEVDGEQKPYRAMLVISWPYDTYFKVASAMLMDTFTEYNDEIADVGGEICNMIMGNAKRDLATQGYTSNMAIPSMIEGSNHQIKYPAGTTVILIPIKSAHGDMYIELCYSQA</sequence>
<evidence type="ECO:0000313" key="4">
    <source>
        <dbReference type="Proteomes" id="UP000008963"/>
    </source>
</evidence>
<dbReference type="SUPFAM" id="SSF103039">
    <property type="entry name" value="CheC-like"/>
    <property type="match status" value="1"/>
</dbReference>
<dbReference type="eggNOG" id="COG1406">
    <property type="taxonomic scope" value="Bacteria"/>
</dbReference>
<dbReference type="InterPro" id="IPR028051">
    <property type="entry name" value="CheX-like_dom"/>
</dbReference>
<dbReference type="InterPro" id="IPR038756">
    <property type="entry name" value="CheX-like"/>
</dbReference>
<dbReference type="AlphaFoldDB" id="E1X3P9"/>
<dbReference type="InterPro" id="IPR028976">
    <property type="entry name" value="CheC-like_sf"/>
</dbReference>
<evidence type="ECO:0000313" key="3">
    <source>
        <dbReference type="EMBL" id="CBW26978.1"/>
    </source>
</evidence>
<proteinExistence type="predicted"/>
<dbReference type="RefSeq" id="WP_014244756.1">
    <property type="nucleotide sequence ID" value="NC_016620.1"/>
</dbReference>
<accession>E1X3P9</accession>
<feature type="domain" description="Chemotaxis phosphatase CheX-like" evidence="2">
    <location>
        <begin position="66"/>
        <end position="152"/>
    </location>
</feature>
<name>E1X3P9_HALMS</name>